<feature type="domain" description="HTH lysR-type" evidence="5">
    <location>
        <begin position="1"/>
        <end position="58"/>
    </location>
</feature>
<dbReference type="Pfam" id="PF00126">
    <property type="entry name" value="HTH_1"/>
    <property type="match status" value="1"/>
</dbReference>
<dbReference type="PANTHER" id="PTHR30419:SF30">
    <property type="entry name" value="LYSR FAMILY TRANSCRIPTIONAL REGULATOR"/>
    <property type="match status" value="1"/>
</dbReference>
<dbReference type="InterPro" id="IPR050950">
    <property type="entry name" value="HTH-type_LysR_regulators"/>
</dbReference>
<evidence type="ECO:0000256" key="4">
    <source>
        <dbReference type="ARBA" id="ARBA00023163"/>
    </source>
</evidence>
<dbReference type="Gene3D" id="3.40.190.10">
    <property type="entry name" value="Periplasmic binding protein-like II"/>
    <property type="match status" value="2"/>
</dbReference>
<dbReference type="GO" id="GO:0003700">
    <property type="term" value="F:DNA-binding transcription factor activity"/>
    <property type="evidence" value="ECO:0007669"/>
    <property type="project" value="InterPro"/>
</dbReference>
<dbReference type="Pfam" id="PF03466">
    <property type="entry name" value="LysR_substrate"/>
    <property type="match status" value="1"/>
</dbReference>
<dbReference type="InterPro" id="IPR036390">
    <property type="entry name" value="WH_DNA-bd_sf"/>
</dbReference>
<accession>A0A6J5G587</accession>
<evidence type="ECO:0000256" key="1">
    <source>
        <dbReference type="ARBA" id="ARBA00009437"/>
    </source>
</evidence>
<dbReference type="AlphaFoldDB" id="A0A6J5G587"/>
<keyword evidence="2" id="KW-0805">Transcription regulation</keyword>
<keyword evidence="4" id="KW-0804">Transcription</keyword>
<proteinExistence type="inferred from homology"/>
<dbReference type="RefSeq" id="WP_129564054.1">
    <property type="nucleotide sequence ID" value="NZ_CADIKL010000018.1"/>
</dbReference>
<evidence type="ECO:0000259" key="5">
    <source>
        <dbReference type="PROSITE" id="PS50931"/>
    </source>
</evidence>
<dbReference type="InterPro" id="IPR005119">
    <property type="entry name" value="LysR_subst-bd"/>
</dbReference>
<evidence type="ECO:0000313" key="7">
    <source>
        <dbReference type="Proteomes" id="UP000494119"/>
    </source>
</evidence>
<organism evidence="6 7">
    <name type="scientific">Paraburkholderia caffeinitolerans</name>
    <dbReference type="NCBI Taxonomy" id="1723730"/>
    <lineage>
        <taxon>Bacteria</taxon>
        <taxon>Pseudomonadati</taxon>
        <taxon>Pseudomonadota</taxon>
        <taxon>Betaproteobacteria</taxon>
        <taxon>Burkholderiales</taxon>
        <taxon>Burkholderiaceae</taxon>
        <taxon>Paraburkholderia</taxon>
    </lineage>
</organism>
<protein>
    <recommendedName>
        <fullName evidence="5">HTH lysR-type domain-containing protein</fullName>
    </recommendedName>
</protein>
<name>A0A6J5G587_9BURK</name>
<gene>
    <name evidence="6" type="ORF">LMG28688_03831</name>
</gene>
<keyword evidence="3" id="KW-0238">DNA-binding</keyword>
<evidence type="ECO:0000313" key="6">
    <source>
        <dbReference type="EMBL" id="CAB3793883.1"/>
    </source>
</evidence>
<dbReference type="Proteomes" id="UP000494119">
    <property type="component" value="Unassembled WGS sequence"/>
</dbReference>
<dbReference type="PANTHER" id="PTHR30419">
    <property type="entry name" value="HTH-TYPE TRANSCRIPTIONAL REGULATOR YBHD"/>
    <property type="match status" value="1"/>
</dbReference>
<dbReference type="Gene3D" id="1.10.10.10">
    <property type="entry name" value="Winged helix-like DNA-binding domain superfamily/Winged helix DNA-binding domain"/>
    <property type="match status" value="1"/>
</dbReference>
<dbReference type="SUPFAM" id="SSF46785">
    <property type="entry name" value="Winged helix' DNA-binding domain"/>
    <property type="match status" value="1"/>
</dbReference>
<evidence type="ECO:0000256" key="2">
    <source>
        <dbReference type="ARBA" id="ARBA00023015"/>
    </source>
</evidence>
<keyword evidence="7" id="KW-1185">Reference proteome</keyword>
<sequence length="304" mass="32862">MNLKQLEHLIAVAEEGSLAAAARRVHLSQPALTRSIQALEQQAGVALCERGARGVTLTPAGQMVLERARRITFETGGLRRDLLLIQQHEIGRVQFGLGPLAAAILLGDVLSTLQRNWPRLQVRAAVDSGRTLLNELYAEQLDFVVVEQRIVALATDLEVLPLAAEPAGCFVRPGHALLKPDATVASLRRAALASVPFPKAADENLRKALRCRPGESLQFQVESNDFHALVRVATSTDVVLLAPVRALAQELRAGALVQLKIPEVLGLTARFEIVRLAQRSLSPAAQRAIATIEAASLEPSNFSY</sequence>
<dbReference type="PROSITE" id="PS50931">
    <property type="entry name" value="HTH_LYSR"/>
    <property type="match status" value="1"/>
</dbReference>
<reference evidence="6 7" key="1">
    <citation type="submission" date="2020-04" db="EMBL/GenBank/DDBJ databases">
        <authorList>
            <person name="De Canck E."/>
        </authorList>
    </citation>
    <scope>NUCLEOTIDE SEQUENCE [LARGE SCALE GENOMIC DNA]</scope>
    <source>
        <strain evidence="6 7">LMG 28688</strain>
    </source>
</reference>
<dbReference type="EMBL" id="CADIKL010000018">
    <property type="protein sequence ID" value="CAB3793883.1"/>
    <property type="molecule type" value="Genomic_DNA"/>
</dbReference>
<dbReference type="InterPro" id="IPR000847">
    <property type="entry name" value="LysR_HTH_N"/>
</dbReference>
<dbReference type="SUPFAM" id="SSF53850">
    <property type="entry name" value="Periplasmic binding protein-like II"/>
    <property type="match status" value="1"/>
</dbReference>
<dbReference type="PRINTS" id="PR00039">
    <property type="entry name" value="HTHLYSR"/>
</dbReference>
<dbReference type="GO" id="GO:0005829">
    <property type="term" value="C:cytosol"/>
    <property type="evidence" value="ECO:0007669"/>
    <property type="project" value="TreeGrafter"/>
</dbReference>
<dbReference type="InterPro" id="IPR036388">
    <property type="entry name" value="WH-like_DNA-bd_sf"/>
</dbReference>
<comment type="similarity">
    <text evidence="1">Belongs to the LysR transcriptional regulatory family.</text>
</comment>
<dbReference type="GO" id="GO:0003677">
    <property type="term" value="F:DNA binding"/>
    <property type="evidence" value="ECO:0007669"/>
    <property type="project" value="UniProtKB-KW"/>
</dbReference>
<dbReference type="FunFam" id="1.10.10.10:FF:000001">
    <property type="entry name" value="LysR family transcriptional regulator"/>
    <property type="match status" value="1"/>
</dbReference>
<evidence type="ECO:0000256" key="3">
    <source>
        <dbReference type="ARBA" id="ARBA00023125"/>
    </source>
</evidence>